<gene>
    <name evidence="2" type="ORF">EPJ80_03730</name>
</gene>
<evidence type="ECO:0000259" key="1">
    <source>
        <dbReference type="SMART" id="SM00507"/>
    </source>
</evidence>
<keyword evidence="2" id="KW-0378">Hydrolase</keyword>
<dbReference type="EMBL" id="SAXT01000003">
    <property type="protein sequence ID" value="TXJ12721.1"/>
    <property type="molecule type" value="Genomic_DNA"/>
</dbReference>
<dbReference type="GO" id="GO:0003676">
    <property type="term" value="F:nucleic acid binding"/>
    <property type="evidence" value="ECO:0007669"/>
    <property type="project" value="InterPro"/>
</dbReference>
<evidence type="ECO:0000313" key="3">
    <source>
        <dbReference type="Proteomes" id="UP000325116"/>
    </source>
</evidence>
<dbReference type="AlphaFoldDB" id="A0A5C8CK37"/>
<reference evidence="2 3" key="1">
    <citation type="journal article" date="1992" name="Lakartidningen">
        <title>[Penicillin V and not amoxicillin is the first choice preparation in acute otitis].</title>
        <authorList>
            <person name="Kamme C."/>
            <person name="Lundgren K."/>
            <person name="Prellner K."/>
        </authorList>
    </citation>
    <scope>NUCLEOTIDE SEQUENCE [LARGE SCALE GENOMIC DNA]</scope>
    <source>
        <strain evidence="2 3">W1</strain>
    </source>
</reference>
<name>A0A5C8CK37_9SPIR</name>
<keyword evidence="2" id="KW-0255">Endonuclease</keyword>
<dbReference type="Proteomes" id="UP000325116">
    <property type="component" value="Unassembled WGS sequence"/>
</dbReference>
<dbReference type="Pfam" id="PF18780">
    <property type="entry name" value="HNH_repeat"/>
    <property type="match status" value="2"/>
</dbReference>
<protein>
    <submittedName>
        <fullName evidence="2">HNH endonuclease</fullName>
    </submittedName>
</protein>
<dbReference type="InterPro" id="IPR002711">
    <property type="entry name" value="HNH"/>
</dbReference>
<dbReference type="Gene3D" id="1.10.30.50">
    <property type="match status" value="1"/>
</dbReference>
<dbReference type="InterPro" id="IPR041025">
    <property type="entry name" value="HNH_repeat"/>
</dbReference>
<dbReference type="SMART" id="SM00507">
    <property type="entry name" value="HNHc"/>
    <property type="match status" value="1"/>
</dbReference>
<organism evidence="2 3">
    <name type="scientific">Brachyspira aalborgi</name>
    <dbReference type="NCBI Taxonomy" id="29522"/>
    <lineage>
        <taxon>Bacteria</taxon>
        <taxon>Pseudomonadati</taxon>
        <taxon>Spirochaetota</taxon>
        <taxon>Spirochaetia</taxon>
        <taxon>Brachyspirales</taxon>
        <taxon>Brachyspiraceae</taxon>
        <taxon>Brachyspira</taxon>
    </lineage>
</organism>
<dbReference type="PANTHER" id="PTHR33877:SF2">
    <property type="entry name" value="OS07G0170200 PROTEIN"/>
    <property type="match status" value="1"/>
</dbReference>
<sequence length="220" mass="25089">MEYILVEHHRNVSDEELIKDLKEVALKLGKDKVTIRQYETLGKYSGRTLINKFGSWNNSLKKAGLSITTRMNISEEELFQNLADLWQHFGRQPKFHEVRQPLSKFSAATYGNRFGSWYNALKAFIATMNGDIIDTKQTNNEKNTTNNPRSINYRIRFKVMQRDDFKCQICGASPAMQAGVLLHVDHIVPVAKGGQATMDNLQTLCQKCNLGKSDLDMNKS</sequence>
<proteinExistence type="predicted"/>
<dbReference type="PANTHER" id="PTHR33877">
    <property type="entry name" value="SLL1193 PROTEIN"/>
    <property type="match status" value="1"/>
</dbReference>
<dbReference type="CDD" id="cd00085">
    <property type="entry name" value="HNHc"/>
    <property type="match status" value="1"/>
</dbReference>
<dbReference type="Pfam" id="PF01844">
    <property type="entry name" value="HNH"/>
    <property type="match status" value="1"/>
</dbReference>
<accession>A0A5C8CK37</accession>
<dbReference type="RefSeq" id="WP_147757955.1">
    <property type="nucleotide sequence ID" value="NZ_SAXT01000003.1"/>
</dbReference>
<feature type="domain" description="HNH nuclease" evidence="1">
    <location>
        <begin position="154"/>
        <end position="210"/>
    </location>
</feature>
<dbReference type="InterPro" id="IPR052892">
    <property type="entry name" value="NA-targeting_endonuclease"/>
</dbReference>
<comment type="caution">
    <text evidence="2">The sequence shown here is derived from an EMBL/GenBank/DDBJ whole genome shotgun (WGS) entry which is preliminary data.</text>
</comment>
<dbReference type="InterPro" id="IPR003615">
    <property type="entry name" value="HNH_nuc"/>
</dbReference>
<evidence type="ECO:0000313" key="2">
    <source>
        <dbReference type="EMBL" id="TXJ12721.1"/>
    </source>
</evidence>
<keyword evidence="2" id="KW-0540">Nuclease</keyword>
<dbReference type="GO" id="GO:0008270">
    <property type="term" value="F:zinc ion binding"/>
    <property type="evidence" value="ECO:0007669"/>
    <property type="project" value="InterPro"/>
</dbReference>
<dbReference type="GO" id="GO:0004519">
    <property type="term" value="F:endonuclease activity"/>
    <property type="evidence" value="ECO:0007669"/>
    <property type="project" value="UniProtKB-KW"/>
</dbReference>